<reference evidence="2" key="1">
    <citation type="submission" date="2015-01" db="EMBL/GenBank/DDBJ databases">
        <authorList>
            <person name="Aslett A.Martin."/>
            <person name="De Silva Nishadi"/>
        </authorList>
    </citation>
    <scope>NUCLEOTIDE SEQUENCE [LARGE SCALE GENOMIC DNA]</scope>
    <source>
        <strain evidence="2">UMC4404</strain>
    </source>
</reference>
<dbReference type="AlphaFoldDB" id="A0A9P1P9F9"/>
<gene>
    <name evidence="1" type="ORF">UMC4404_15251</name>
</gene>
<sequence length="423" mass="49846">MEKFISEMLRKYPKLRSFAKKSYQLSMIFIGKTLNLKGQKIDEYLGKSQCIYNDKNYFGYYDKSPWNKDNSKVLTMLVPFDDKHPEGNEYAKIGYFDNNLGEFIEIDTTNSWNLQQGCMLQWIEKNNNENIIYNKFINDKYSSIIYNMENKEKTIIDYPIYCISKDGKFGLSVDFSRLGRLRPGYGYSNIKDYSAGQLAPDNNGIWLVNLEENTSKLIISLKDIVSFNHDKTMDGVEHKFNHIEFNPSGNRFMFLHRWRNNGIGYSRLFTANIDGSELYCIADDIMVSHSCWKNDYQILSWARKKEIGDRYYLYTDKTDKFEIIGDGILTSDGHPSYSNDGRYILTDTYPDKFRIKSLIIYDTVENKKYDIAKYYAPFKYDGEVRCDFHPRWSSDNKYISFDSVHEGGRKQYVMDNPFYKDKK</sequence>
<protein>
    <recommendedName>
        <fullName evidence="3">Translocation protein TolB</fullName>
    </recommendedName>
</protein>
<name>A0A9P1P9F9_PARSO</name>
<dbReference type="RefSeq" id="WP_057558677.1">
    <property type="nucleotide sequence ID" value="NZ_CDLK01000002.1"/>
</dbReference>
<accession>A0A9P1P9F9</accession>
<proteinExistence type="predicted"/>
<dbReference type="Gene3D" id="2.130.10.10">
    <property type="entry name" value="YVTN repeat-like/Quinoprotein amine dehydrogenase"/>
    <property type="match status" value="1"/>
</dbReference>
<dbReference type="Proteomes" id="UP000049685">
    <property type="component" value="Unassembled WGS sequence"/>
</dbReference>
<comment type="caution">
    <text evidence="1">The sequence shown here is derived from an EMBL/GenBank/DDBJ whole genome shotgun (WGS) entry which is preliminary data.</text>
</comment>
<dbReference type="EMBL" id="CDNY01000003">
    <property type="protein sequence ID" value="CEO33545.1"/>
    <property type="molecule type" value="Genomic_DNA"/>
</dbReference>
<evidence type="ECO:0008006" key="3">
    <source>
        <dbReference type="Google" id="ProtNLM"/>
    </source>
</evidence>
<dbReference type="InterPro" id="IPR015943">
    <property type="entry name" value="WD40/YVTN_repeat-like_dom_sf"/>
</dbReference>
<evidence type="ECO:0000313" key="2">
    <source>
        <dbReference type="Proteomes" id="UP000049685"/>
    </source>
</evidence>
<evidence type="ECO:0000313" key="1">
    <source>
        <dbReference type="EMBL" id="CEO33545.1"/>
    </source>
</evidence>
<dbReference type="SUPFAM" id="SSF82171">
    <property type="entry name" value="DPP6 N-terminal domain-like"/>
    <property type="match status" value="1"/>
</dbReference>
<organism evidence="1 2">
    <name type="scientific">Paraclostridium sordellii</name>
    <name type="common">Clostridium sordellii</name>
    <dbReference type="NCBI Taxonomy" id="1505"/>
    <lineage>
        <taxon>Bacteria</taxon>
        <taxon>Bacillati</taxon>
        <taxon>Bacillota</taxon>
        <taxon>Clostridia</taxon>
        <taxon>Peptostreptococcales</taxon>
        <taxon>Peptostreptococcaceae</taxon>
        <taxon>Paraclostridium</taxon>
    </lineage>
</organism>